<dbReference type="Gene3D" id="3.40.50.150">
    <property type="entry name" value="Vaccinia Virus protein VP39"/>
    <property type="match status" value="1"/>
</dbReference>
<evidence type="ECO:0000256" key="1">
    <source>
        <dbReference type="ARBA" id="ARBA00022603"/>
    </source>
</evidence>
<comment type="cofactor">
    <cofactor evidence="5">
        <name>Mg(2+)</name>
        <dbReference type="ChEBI" id="CHEBI:18420"/>
    </cofactor>
</comment>
<dbReference type="GO" id="GO:0061542">
    <property type="term" value="F:3-demethylubiquinol 3-O-methyltransferase activity"/>
    <property type="evidence" value="ECO:0007669"/>
    <property type="project" value="UniProtKB-UniRule"/>
</dbReference>
<evidence type="ECO:0000256" key="2">
    <source>
        <dbReference type="ARBA" id="ARBA00022679"/>
    </source>
</evidence>
<evidence type="ECO:0000256" key="5">
    <source>
        <dbReference type="HAMAP-Rule" id="MF_03190"/>
    </source>
</evidence>
<dbReference type="InterPro" id="IPR010233">
    <property type="entry name" value="UbiG_MeTrfase"/>
</dbReference>
<dbReference type="UniPathway" id="UPA00232"/>
<proteinExistence type="inferred from homology"/>
<feature type="binding site" evidence="5">
    <location>
        <position position="143"/>
    </location>
    <ligand>
        <name>Mg(2+)</name>
        <dbReference type="ChEBI" id="CHEBI:18420"/>
    </ligand>
</feature>
<dbReference type="HAMAP" id="MF_00472">
    <property type="entry name" value="UbiG"/>
    <property type="match status" value="1"/>
</dbReference>
<feature type="binding site" evidence="5">
    <location>
        <position position="65"/>
    </location>
    <ligand>
        <name>S-adenosyl-L-methionine</name>
        <dbReference type="ChEBI" id="CHEBI:59789"/>
    </ligand>
</feature>
<dbReference type="OrthoDB" id="3265906at2759"/>
<keyword evidence="5" id="KW-0479">Metal-binding</keyword>
<dbReference type="SUPFAM" id="SSF53335">
    <property type="entry name" value="S-adenosyl-L-methionine-dependent methyltransferases"/>
    <property type="match status" value="1"/>
</dbReference>
<keyword evidence="5" id="KW-0496">Mitochondrion</keyword>
<comment type="function">
    <text evidence="5">O-methyltransferase required for two non-consecutive steps during ubiquinone biosynthesis. Catalyzes the 2 O-methylation of 3,4-dihydroxy-5-(all-trans-polyprenyl)benzoic acid into 4-hydroxy-3-methoxy-5-(all-trans-polyprenyl)benzoic acid. Also catalyzes the last step of ubiquinone biosynthesis by mediating methylation of 3-demethylubiquinone into ubiquinone. Also able to mediate the methylation of 3-demethylubiquinol into ubiquinol.</text>
</comment>
<dbReference type="PANTHER" id="PTHR43464:SF19">
    <property type="entry name" value="UBIQUINONE BIOSYNTHESIS O-METHYLTRANSFERASE, MITOCHONDRIAL"/>
    <property type="match status" value="1"/>
</dbReference>
<feature type="binding site" evidence="5">
    <location>
        <position position="139"/>
    </location>
    <ligand>
        <name>S-adenosyl-L-methionine</name>
        <dbReference type="ChEBI" id="CHEBI:59789"/>
    </ligand>
</feature>
<dbReference type="GO" id="GO:0031314">
    <property type="term" value="C:extrinsic component of mitochondrial inner membrane"/>
    <property type="evidence" value="ECO:0007669"/>
    <property type="project" value="UniProtKB-UniRule"/>
</dbReference>
<sequence length="258" mass="28785">SSSPHSSVNHTEVSHFNALAASWWDPHGSSRLLHLMNPLRHDFIQRCKETRIQEEGQKMRILDIGCGGGIFAESAARLSSTASVTAIDPTPEVIAIARKHARTDPKLMEEGRLTYLNTAIENLPLPSSPQEGFDVITVFEVIEHIQQPVPFLRAVLKHLKPGGWLIGSTIARTGVSWLTTKFVAEEVLRMVPRGTHEWSQYIQPSEMREWAKYEDGVDVGVDGRGWQVMGVVYVPGLGWKEVSGSADWGNYFFGVRKL</sequence>
<dbReference type="GO" id="GO:0046872">
    <property type="term" value="F:metal ion binding"/>
    <property type="evidence" value="ECO:0007669"/>
    <property type="project" value="UniProtKB-KW"/>
</dbReference>
<dbReference type="Proteomes" id="UP000504637">
    <property type="component" value="Unplaced"/>
</dbReference>
<organism evidence="7">
    <name type="scientific">Dissoconium aciculare CBS 342.82</name>
    <dbReference type="NCBI Taxonomy" id="1314786"/>
    <lineage>
        <taxon>Eukaryota</taxon>
        <taxon>Fungi</taxon>
        <taxon>Dikarya</taxon>
        <taxon>Ascomycota</taxon>
        <taxon>Pezizomycotina</taxon>
        <taxon>Dothideomycetes</taxon>
        <taxon>Dothideomycetidae</taxon>
        <taxon>Mycosphaerellales</taxon>
        <taxon>Dissoconiaceae</taxon>
        <taxon>Dissoconium</taxon>
    </lineage>
</organism>
<keyword evidence="5" id="KW-0460">Magnesium</keyword>
<dbReference type="Pfam" id="PF13489">
    <property type="entry name" value="Methyltransf_23"/>
    <property type="match status" value="1"/>
</dbReference>
<dbReference type="AlphaFoldDB" id="A0A6J3MB63"/>
<dbReference type="EC" id="2.1.1.64" evidence="5"/>
<keyword evidence="2 5" id="KW-0808">Transferase</keyword>
<keyword evidence="4 5" id="KW-0949">S-adenosyl-L-methionine</keyword>
<dbReference type="RefSeq" id="XP_033461103.1">
    <property type="nucleotide sequence ID" value="XM_033600558.1"/>
</dbReference>
<dbReference type="GO" id="GO:0032259">
    <property type="term" value="P:methylation"/>
    <property type="evidence" value="ECO:0007669"/>
    <property type="project" value="UniProtKB-KW"/>
</dbReference>
<keyword evidence="1 5" id="KW-0489">Methyltransferase</keyword>
<reference evidence="7" key="2">
    <citation type="submission" date="2020-04" db="EMBL/GenBank/DDBJ databases">
        <authorList>
            <consortium name="NCBI Genome Project"/>
        </authorList>
    </citation>
    <scope>NUCLEOTIDE SEQUENCE</scope>
    <source>
        <strain evidence="7">CBS 342.82</strain>
    </source>
</reference>
<feature type="binding site" evidence="5">
    <location>
        <position position="40"/>
    </location>
    <ligand>
        <name>S-adenosyl-L-methionine</name>
        <dbReference type="ChEBI" id="CHEBI:59789"/>
    </ligand>
</feature>
<keyword evidence="6" id="KW-1185">Reference proteome</keyword>
<feature type="non-terminal residue" evidence="7">
    <location>
        <position position="1"/>
    </location>
</feature>
<evidence type="ECO:0000256" key="4">
    <source>
        <dbReference type="ARBA" id="ARBA00022691"/>
    </source>
</evidence>
<gene>
    <name evidence="5" type="primary">COQ3</name>
    <name evidence="7" type="ORF">K489DRAFT_306079</name>
</gene>
<feature type="binding site" evidence="5">
    <location>
        <position position="144"/>
    </location>
    <ligand>
        <name>Mg(2+)</name>
        <dbReference type="ChEBI" id="CHEBI:18420"/>
    </ligand>
</feature>
<comment type="catalytic activity">
    <reaction evidence="5">
        <text>a 3-demethylubiquinol + S-adenosyl-L-methionine = a ubiquinol + S-adenosyl-L-homocysteine + H(+)</text>
        <dbReference type="Rhea" id="RHEA:44380"/>
        <dbReference type="Rhea" id="RHEA-COMP:9566"/>
        <dbReference type="Rhea" id="RHEA-COMP:10914"/>
        <dbReference type="ChEBI" id="CHEBI:15378"/>
        <dbReference type="ChEBI" id="CHEBI:17976"/>
        <dbReference type="ChEBI" id="CHEBI:57856"/>
        <dbReference type="ChEBI" id="CHEBI:59789"/>
        <dbReference type="ChEBI" id="CHEBI:84422"/>
        <dbReference type="EC" id="2.1.1.64"/>
    </reaction>
</comment>
<dbReference type="EC" id="2.1.1.-" evidence="5"/>
<keyword evidence="5" id="KW-0999">Mitochondrion inner membrane</keyword>
<reference evidence="7" key="3">
    <citation type="submission" date="2025-08" db="UniProtKB">
        <authorList>
            <consortium name="RefSeq"/>
        </authorList>
    </citation>
    <scope>IDENTIFICATION</scope>
    <source>
        <strain evidence="7">CBS 342.82</strain>
    </source>
</reference>
<keyword evidence="5" id="KW-0472">Membrane</keyword>
<feature type="binding site" evidence="5">
    <location>
        <position position="140"/>
    </location>
    <ligand>
        <name>Mg(2+)</name>
        <dbReference type="ChEBI" id="CHEBI:18420"/>
    </ligand>
</feature>
<comment type="catalytic activity">
    <reaction evidence="5">
        <text>a 3-demethylubiquinone + S-adenosyl-L-methionine = a ubiquinone + S-adenosyl-L-homocysteine</text>
        <dbReference type="Rhea" id="RHEA:81215"/>
        <dbReference type="Rhea" id="RHEA-COMP:9565"/>
        <dbReference type="Rhea" id="RHEA-COMP:19654"/>
        <dbReference type="ChEBI" id="CHEBI:16389"/>
        <dbReference type="ChEBI" id="CHEBI:57856"/>
        <dbReference type="ChEBI" id="CHEBI:59789"/>
        <dbReference type="ChEBI" id="CHEBI:231825"/>
    </reaction>
</comment>
<dbReference type="PANTHER" id="PTHR43464">
    <property type="entry name" value="METHYLTRANSFERASE"/>
    <property type="match status" value="1"/>
</dbReference>
<keyword evidence="7" id="KW-0830">Ubiquinone</keyword>
<dbReference type="EC" id="2.1.1.114" evidence="5"/>
<dbReference type="NCBIfam" id="TIGR01983">
    <property type="entry name" value="UbiG"/>
    <property type="match status" value="1"/>
</dbReference>
<accession>A0A6J3MB63</accession>
<dbReference type="GO" id="GO:0010420">
    <property type="term" value="F:polyprenyldihydroxybenzoate methyltransferase activity"/>
    <property type="evidence" value="ECO:0007669"/>
    <property type="project" value="UniProtKB-UniRule"/>
</dbReference>
<dbReference type="InterPro" id="IPR029063">
    <property type="entry name" value="SAM-dependent_MTases_sf"/>
</dbReference>
<keyword evidence="3 5" id="KW-0831">Ubiquinone biosynthesis</keyword>
<comment type="catalytic activity">
    <reaction evidence="5">
        <text>a 3,4-dihydroxy-5-(all-trans-polyprenyl)benzoate + S-adenosyl-L-methionine = a 4-hydroxy-3-methoxy-5-(all-trans-polyprenyl)benzoate + S-adenosyl-L-homocysteine + H(+)</text>
        <dbReference type="Rhea" id="RHEA:44452"/>
        <dbReference type="Rhea" id="RHEA-COMP:10930"/>
        <dbReference type="Rhea" id="RHEA-COMP:10931"/>
        <dbReference type="ChEBI" id="CHEBI:15378"/>
        <dbReference type="ChEBI" id="CHEBI:57856"/>
        <dbReference type="ChEBI" id="CHEBI:59789"/>
        <dbReference type="ChEBI" id="CHEBI:64694"/>
        <dbReference type="ChEBI" id="CHEBI:84443"/>
        <dbReference type="EC" id="2.1.1.114"/>
    </reaction>
</comment>
<evidence type="ECO:0000313" key="6">
    <source>
        <dbReference type="Proteomes" id="UP000504637"/>
    </source>
</evidence>
<comment type="subcellular location">
    <subcellularLocation>
        <location evidence="5">Mitochondrion inner membrane</location>
        <topology evidence="5">Peripheral membrane protein</topology>
        <orientation evidence="5">Matrix side</orientation>
    </subcellularLocation>
</comment>
<name>A0A6J3MB63_9PEZI</name>
<dbReference type="CDD" id="cd02440">
    <property type="entry name" value="AdoMet_MTases"/>
    <property type="match status" value="1"/>
</dbReference>
<feature type="binding site" evidence="5">
    <location>
        <position position="88"/>
    </location>
    <ligand>
        <name>S-adenosyl-L-methionine</name>
        <dbReference type="ChEBI" id="CHEBI:59789"/>
    </ligand>
</feature>
<comment type="subunit">
    <text evidence="5">Component of a multi-subunit COQ enzyme complex, composed of at least COQ3, COQ4, COQ5, COQ6, COQ7 and COQ9.</text>
</comment>
<protein>
    <recommendedName>
        <fullName evidence="5">Ubiquinone biosynthesis O-methyltransferase, mitochondrial</fullName>
    </recommendedName>
    <alternativeName>
        <fullName evidence="5">3-demethylubiquinol 3-O-methyltransferase</fullName>
        <ecNumber evidence="5">2.1.1.64</ecNumber>
    </alternativeName>
    <alternativeName>
        <fullName evidence="5">3-demethylubiquinone 3-O-methyltransferase</fullName>
        <ecNumber evidence="5">2.1.1.-</ecNumber>
    </alternativeName>
    <alternativeName>
        <fullName evidence="5">Polyprenyldihydroxybenzoate methyltransferase</fullName>
        <ecNumber evidence="5">2.1.1.114</ecNumber>
    </alternativeName>
</protein>
<comment type="pathway">
    <text evidence="5">Cofactor biosynthesis; ubiquinone biosynthesis.</text>
</comment>
<comment type="similarity">
    <text evidence="5">Belongs to the class I-like SAM-binding methyltransferase superfamily. UbiG/COQ3 family.</text>
</comment>
<feature type="non-terminal residue" evidence="7">
    <location>
        <position position="258"/>
    </location>
</feature>
<reference evidence="7" key="1">
    <citation type="submission" date="2020-01" db="EMBL/GenBank/DDBJ databases">
        <authorList>
            <consortium name="DOE Joint Genome Institute"/>
            <person name="Haridas S."/>
            <person name="Albert R."/>
            <person name="Binder M."/>
            <person name="Bloem J."/>
            <person name="Labutti K."/>
            <person name="Salamov A."/>
            <person name="Andreopoulos B."/>
            <person name="Baker S.E."/>
            <person name="Barry K."/>
            <person name="Bills G."/>
            <person name="Bluhm B.H."/>
            <person name="Cannon C."/>
            <person name="Castanera R."/>
            <person name="Culley D.E."/>
            <person name="Daum C."/>
            <person name="Ezra D."/>
            <person name="Gonzalez J.B."/>
            <person name="Henrissat B."/>
            <person name="Kuo A."/>
            <person name="Liang C."/>
            <person name="Lipzen A."/>
            <person name="Lutzoni F."/>
            <person name="Magnuson J."/>
            <person name="Mondo S."/>
            <person name="Nolan M."/>
            <person name="Ohm R."/>
            <person name="Pangilinan J."/>
            <person name="Park H.-J."/>
            <person name="Ramirez L."/>
            <person name="Alfaro M."/>
            <person name="Sun H."/>
            <person name="Tritt A."/>
            <person name="Yoshinaga Y."/>
            <person name="Zwiers L.-H."/>
            <person name="Turgeon B.G."/>
            <person name="Goodwin S.B."/>
            <person name="Spatafora J.W."/>
            <person name="Crous P.W."/>
            <person name="Grigoriev I.V."/>
        </authorList>
    </citation>
    <scope>NUCLEOTIDE SEQUENCE</scope>
    <source>
        <strain evidence="7">CBS 342.82</strain>
    </source>
</reference>
<evidence type="ECO:0000313" key="7">
    <source>
        <dbReference type="RefSeq" id="XP_033461103.1"/>
    </source>
</evidence>
<evidence type="ECO:0000256" key="3">
    <source>
        <dbReference type="ARBA" id="ARBA00022688"/>
    </source>
</evidence>